<dbReference type="OrthoDB" id="2240743at2"/>
<dbReference type="Pfam" id="PF22746">
    <property type="entry name" value="SHOCT-like_DUF2089-C"/>
    <property type="match status" value="1"/>
</dbReference>
<dbReference type="AlphaFoldDB" id="A0A1H3CFU6"/>
<evidence type="ECO:0000256" key="1">
    <source>
        <dbReference type="SAM" id="Coils"/>
    </source>
</evidence>
<dbReference type="PANTHER" id="PTHR34094:SF1">
    <property type="entry name" value="PROTEIN FAM185A"/>
    <property type="match status" value="1"/>
</dbReference>
<accession>A0A1H3CFU6</accession>
<dbReference type="Proteomes" id="UP000198828">
    <property type="component" value="Unassembled WGS sequence"/>
</dbReference>
<dbReference type="InterPro" id="IPR025164">
    <property type="entry name" value="Toastrack_DUF4097"/>
</dbReference>
<dbReference type="RefSeq" id="WP_093754156.1">
    <property type="nucleotide sequence ID" value="NZ_BSYN01000013.1"/>
</dbReference>
<organism evidence="4 5">
    <name type="scientific">Tepidimicrobium xylanilyticum</name>
    <dbReference type="NCBI Taxonomy" id="1123352"/>
    <lineage>
        <taxon>Bacteria</taxon>
        <taxon>Bacillati</taxon>
        <taxon>Bacillota</taxon>
        <taxon>Tissierellia</taxon>
        <taxon>Tissierellales</taxon>
        <taxon>Tepidimicrobiaceae</taxon>
        <taxon>Tepidimicrobium</taxon>
    </lineage>
</organism>
<feature type="coiled-coil region" evidence="1">
    <location>
        <begin position="41"/>
        <end position="78"/>
    </location>
</feature>
<name>A0A1H3CFU6_9FIRM</name>
<proteinExistence type="predicted"/>
<dbReference type="EMBL" id="FNNG01000012">
    <property type="protein sequence ID" value="SDX53003.1"/>
    <property type="molecule type" value="Genomic_DNA"/>
</dbReference>
<feature type="domain" description="YvlB/LiaX N-terminal" evidence="3">
    <location>
        <begin position="3"/>
        <end position="33"/>
    </location>
</feature>
<evidence type="ECO:0000313" key="5">
    <source>
        <dbReference type="Proteomes" id="UP000198828"/>
    </source>
</evidence>
<sequence>MRDEKLMILTMLEEGKITSQEAIKLLEALEETEGFIDYEPIEESEEKIINLEKTKENLEALEKNIKDKIKKVEKIDNLGTDISNKLTNVFSNLFSMGNPLNILGNYKVINTTFEKDISHLTNPNIHIKSINGSINLKSWKKENLLIKITYRHKYNNLTEEDKFYDLYEDDNNIIFEPLYTNNAAMDLDVYLPEKYCEKVNLKTSNGRIQVENLNLGLLYCNTTNASISLKNIKGKSIDLSTKNGRINLIDVYSPTLKAVSTNASIKLEDINSDNITVATKNGQITLSNIVGEDISANTSNSSIKIEDIYGSIVNLNTSNGKIICRNLDNEKIKELKLSTSNSTIDVEMANINKKSYFNLETSFGNISLDIPNLVYKVNKQVNLGMKKIVAHSANFNENEEHFMLNASTSNGSIIIK</sequence>
<keyword evidence="1" id="KW-0175">Coiled coil</keyword>
<protein>
    <submittedName>
        <fullName evidence="4">DUF4097 and DUF4098 domain-containing protein YvlB</fullName>
    </submittedName>
</protein>
<evidence type="ECO:0000313" key="4">
    <source>
        <dbReference type="EMBL" id="SDX53003.1"/>
    </source>
</evidence>
<dbReference type="InterPro" id="IPR053959">
    <property type="entry name" value="YvlB/LiaX_N"/>
</dbReference>
<reference evidence="4 5" key="1">
    <citation type="submission" date="2016-10" db="EMBL/GenBank/DDBJ databases">
        <authorList>
            <person name="de Groot N.N."/>
        </authorList>
    </citation>
    <scope>NUCLEOTIDE SEQUENCE [LARGE SCALE GENOMIC DNA]</scope>
    <source>
        <strain evidence="4 5">DSM 23310</strain>
    </source>
</reference>
<evidence type="ECO:0000259" key="3">
    <source>
        <dbReference type="Pfam" id="PF22746"/>
    </source>
</evidence>
<keyword evidence="5" id="KW-1185">Reference proteome</keyword>
<feature type="domain" description="DUF4097" evidence="2">
    <location>
        <begin position="124"/>
        <end position="270"/>
    </location>
</feature>
<evidence type="ECO:0000259" key="2">
    <source>
        <dbReference type="Pfam" id="PF13349"/>
    </source>
</evidence>
<gene>
    <name evidence="4" type="ORF">SAMN05660923_02485</name>
</gene>
<dbReference type="PANTHER" id="PTHR34094">
    <property type="match status" value="1"/>
</dbReference>
<dbReference type="Pfam" id="PF13349">
    <property type="entry name" value="DUF4097"/>
    <property type="match status" value="1"/>
</dbReference>